<gene>
    <name evidence="1" type="ORF">GCK32_015808</name>
</gene>
<dbReference type="AlphaFoldDB" id="A0AAN8FBW3"/>
<dbReference type="EMBL" id="WIXE01021132">
    <property type="protein sequence ID" value="KAK5968653.1"/>
    <property type="molecule type" value="Genomic_DNA"/>
</dbReference>
<organism evidence="1 2">
    <name type="scientific">Trichostrongylus colubriformis</name>
    <name type="common">Black scour worm</name>
    <dbReference type="NCBI Taxonomy" id="6319"/>
    <lineage>
        <taxon>Eukaryota</taxon>
        <taxon>Metazoa</taxon>
        <taxon>Ecdysozoa</taxon>
        <taxon>Nematoda</taxon>
        <taxon>Chromadorea</taxon>
        <taxon>Rhabditida</taxon>
        <taxon>Rhabditina</taxon>
        <taxon>Rhabditomorpha</taxon>
        <taxon>Strongyloidea</taxon>
        <taxon>Trichostrongylidae</taxon>
        <taxon>Trichostrongylus</taxon>
    </lineage>
</organism>
<sequence length="215" mass="25430">KRGFDVENTSQKQRHEILQENVNRGVLAKLVKVLFVPNGSSLPLKDLVSMFLKDIMRYEKKDDPYPLTWYKNAGSNGETCNFRVEMPHSFWEHFITRGRVNLSEYNRKNKAKVKVIRCQTIKVIDQENLNLYLRRKIRDECVKLKVVPPAITVKNSMIWIKVRRTQEVKKFKSTELAIKLGMDYSDWNCTPIRELLSKTEKKILEVRKKEMTKQQ</sequence>
<accession>A0AAN8FBW3</accession>
<feature type="non-terminal residue" evidence="1">
    <location>
        <position position="1"/>
    </location>
</feature>
<evidence type="ECO:0000313" key="2">
    <source>
        <dbReference type="Proteomes" id="UP001331761"/>
    </source>
</evidence>
<proteinExistence type="predicted"/>
<reference evidence="1 2" key="1">
    <citation type="submission" date="2019-10" db="EMBL/GenBank/DDBJ databases">
        <title>Assembly and Annotation for the nematode Trichostrongylus colubriformis.</title>
        <authorList>
            <person name="Martin J."/>
        </authorList>
    </citation>
    <scope>NUCLEOTIDE SEQUENCE [LARGE SCALE GENOMIC DNA]</scope>
    <source>
        <strain evidence="1">G859</strain>
        <tissue evidence="1">Whole worm</tissue>
    </source>
</reference>
<protein>
    <submittedName>
        <fullName evidence="1">Uncharacterized protein</fullName>
    </submittedName>
</protein>
<comment type="caution">
    <text evidence="1">The sequence shown here is derived from an EMBL/GenBank/DDBJ whole genome shotgun (WGS) entry which is preliminary data.</text>
</comment>
<name>A0AAN8FBW3_TRICO</name>
<dbReference type="Proteomes" id="UP001331761">
    <property type="component" value="Unassembled WGS sequence"/>
</dbReference>
<keyword evidence="2" id="KW-1185">Reference proteome</keyword>
<evidence type="ECO:0000313" key="1">
    <source>
        <dbReference type="EMBL" id="KAK5968653.1"/>
    </source>
</evidence>